<feature type="region of interest" description="Disordered" evidence="1">
    <location>
        <begin position="1"/>
        <end position="23"/>
    </location>
</feature>
<feature type="compositionally biased region" description="Basic and acidic residues" evidence="1">
    <location>
        <begin position="92"/>
        <end position="101"/>
    </location>
</feature>
<proteinExistence type="predicted"/>
<gene>
    <name evidence="2" type="ORF">NQ317_001570</name>
</gene>
<dbReference type="EMBL" id="JAPWTJ010000956">
    <property type="protein sequence ID" value="KAJ8974633.1"/>
    <property type="molecule type" value="Genomic_DNA"/>
</dbReference>
<evidence type="ECO:0000313" key="2">
    <source>
        <dbReference type="EMBL" id="KAJ8974633.1"/>
    </source>
</evidence>
<evidence type="ECO:0000313" key="3">
    <source>
        <dbReference type="Proteomes" id="UP001162164"/>
    </source>
</evidence>
<keyword evidence="3" id="KW-1185">Reference proteome</keyword>
<feature type="compositionally biased region" description="Polar residues" evidence="1">
    <location>
        <begin position="1"/>
        <end position="10"/>
    </location>
</feature>
<dbReference type="Proteomes" id="UP001162164">
    <property type="component" value="Unassembled WGS sequence"/>
</dbReference>
<accession>A0ABQ9JAF4</accession>
<evidence type="ECO:0000256" key="1">
    <source>
        <dbReference type="SAM" id="MobiDB-lite"/>
    </source>
</evidence>
<sequence length="101" mass="10969">MAVLNCTESLVPQGPKAPSVDDTSRLLQAQHPAENPIQTVHEKPTVLHPEDQQEPMPILQTKKCIAVGMSRDGRPGPEVNDPHAQIVTATRSKRESSASSR</sequence>
<organism evidence="2 3">
    <name type="scientific">Molorchus minor</name>
    <dbReference type="NCBI Taxonomy" id="1323400"/>
    <lineage>
        <taxon>Eukaryota</taxon>
        <taxon>Metazoa</taxon>
        <taxon>Ecdysozoa</taxon>
        <taxon>Arthropoda</taxon>
        <taxon>Hexapoda</taxon>
        <taxon>Insecta</taxon>
        <taxon>Pterygota</taxon>
        <taxon>Neoptera</taxon>
        <taxon>Endopterygota</taxon>
        <taxon>Coleoptera</taxon>
        <taxon>Polyphaga</taxon>
        <taxon>Cucujiformia</taxon>
        <taxon>Chrysomeloidea</taxon>
        <taxon>Cerambycidae</taxon>
        <taxon>Lamiinae</taxon>
        <taxon>Monochamini</taxon>
        <taxon>Molorchus</taxon>
    </lineage>
</organism>
<comment type="caution">
    <text evidence="2">The sequence shown here is derived from an EMBL/GenBank/DDBJ whole genome shotgun (WGS) entry which is preliminary data.</text>
</comment>
<reference evidence="2" key="1">
    <citation type="journal article" date="2023" name="Insect Mol. Biol.">
        <title>Genome sequencing provides insights into the evolution of gene families encoding plant cell wall-degrading enzymes in longhorned beetles.</title>
        <authorList>
            <person name="Shin N.R."/>
            <person name="Okamura Y."/>
            <person name="Kirsch R."/>
            <person name="Pauchet Y."/>
        </authorList>
    </citation>
    <scope>NUCLEOTIDE SEQUENCE</scope>
    <source>
        <strain evidence="2">MMC_N1</strain>
    </source>
</reference>
<protein>
    <submittedName>
        <fullName evidence="2">Uncharacterized protein</fullName>
    </submittedName>
</protein>
<name>A0ABQ9JAF4_9CUCU</name>
<feature type="region of interest" description="Disordered" evidence="1">
    <location>
        <begin position="68"/>
        <end position="101"/>
    </location>
</feature>